<dbReference type="Gene3D" id="3.40.50.2000">
    <property type="entry name" value="Glycogen Phosphorylase B"/>
    <property type="match status" value="5"/>
</dbReference>
<dbReference type="InterPro" id="IPR002213">
    <property type="entry name" value="UDP_glucos_trans"/>
</dbReference>
<dbReference type="Gramene" id="LPERR05G19310.1">
    <property type="protein sequence ID" value="LPERR05G19310.1"/>
    <property type="gene ID" value="LPERR05G19310"/>
</dbReference>
<dbReference type="eggNOG" id="KOG1192">
    <property type="taxonomic scope" value="Eukaryota"/>
</dbReference>
<evidence type="ECO:0000313" key="2">
    <source>
        <dbReference type="EnsemblPlants" id="LPERR05G19310.1"/>
    </source>
</evidence>
<dbReference type="AlphaFoldDB" id="A0A0D9WIW1"/>
<protein>
    <recommendedName>
        <fullName evidence="4">UDP-glycosyltransferases domain-containing protein</fullName>
    </recommendedName>
</protein>
<reference evidence="2 3" key="1">
    <citation type="submission" date="2012-08" db="EMBL/GenBank/DDBJ databases">
        <title>Oryza genome evolution.</title>
        <authorList>
            <person name="Wing R.A."/>
        </authorList>
    </citation>
    <scope>NUCLEOTIDE SEQUENCE</scope>
</reference>
<proteinExistence type="predicted"/>
<dbReference type="STRING" id="77586.A0A0D9WIW1"/>
<dbReference type="Proteomes" id="UP000032180">
    <property type="component" value="Chromosome 5"/>
</dbReference>
<reference evidence="3" key="2">
    <citation type="submission" date="2013-12" db="EMBL/GenBank/DDBJ databases">
        <authorList>
            <person name="Yu Y."/>
            <person name="Lee S."/>
            <person name="de Baynast K."/>
            <person name="Wissotski M."/>
            <person name="Liu L."/>
            <person name="Talag J."/>
            <person name="Goicoechea J."/>
            <person name="Angelova A."/>
            <person name="Jetty R."/>
            <person name="Kudrna D."/>
            <person name="Golser W."/>
            <person name="Rivera L."/>
            <person name="Zhang J."/>
            <person name="Wing R."/>
        </authorList>
    </citation>
    <scope>NUCLEOTIDE SEQUENCE</scope>
</reference>
<dbReference type="SUPFAM" id="SSF53756">
    <property type="entry name" value="UDP-Glycosyltransferase/glycogen phosphorylase"/>
    <property type="match status" value="3"/>
</dbReference>
<sequence>MTTKKTMVLYPGLAVSHFLPMMQLADELLKHGYDVTVALIDSAFQQLINFPATVDRVASSKPTIRFHRLPRAKQSLSTITNDGDFLFLAYLDLVSRHNDCLHDFLSSMAPPGGVHALVVDSLFVEALDVAKRLNVPGYVFHAWNAGVFAIYLQLYLTRAEGQSSFRELGDTPLELPGLPPMPASHLIAEMLEDPESEVYKAIMDLFRRNIEYSNGFLGNTFESLEACVVNALKDGSPALPPFYCIGPLVEKRTTAERHECLAWLDRQPDRSVVFLCFGSTGMASHSVEQLREIAVGLEKSNQRFLWVVRAPIDSDDPEKEYDPSAEPDLDAVLPDGFLQRTSGRGIVVKLWAPQVDVLRHRATGAFGLVTAEKVEAKVRLVIESEVGRELRMRVTAHMEAAAVAWADDGKSRSWTTYGYAVTVALINPAFQQQINFPATVDRVVSSKPSIRFHKLPRVELSPATAADDDGDVFLLGYLDLVRRHNECLHDFLRSMPPDGIHALVMDSLSVVALDVAKRLDIPSFVFHSGNAGAFAIYLQLSSIHAEGDPSFGELGDTPLEIPGPPSMPASHIFDELLTHPESEVYKAVIDVSRRNAQNSNGVLVNTFESSEARVVNVLADRALPLFYCVGPFVEKAGERGHECLTWLHRQLERSVVFLCFGSTGAGNHSMEQLNEIAVGQRFLWVVRALPPLVAINDTQNLFDPCADPDLNALLPSGFLSRTSGRGIVVKLWAPQVDVLRHRVIGIEDEQVLMVEEMGVAVELVGSRVAAGACHGRGSGEEGEVGHGIRDRQCELRALITSLKEAVAVAWAIGGPSHLAFARMKTNNVVLYPCTAVGHLTPMMELAKVFLEHGYTVTVALLDDPLNPPVMSSNIEHVVASHPSVSFHWLHGAATFSVASDEHFLVRYFNLIRHNNEQLRRLLCSVLVPQAVHAIVIDVLCNQAIDVPRGLGIPAYGFFCSGASALAIYLQLPSLHAKSNASFGELGDTPLELLGVPPLPASHVPEHLLPHRESKIYKKYIDMCKKAPEFDGIVVNTFESLESRAVEALGDSTGFPPGCVLPPVYFVGPLVKRSGGSVSTEKHHCIAWLDGQPN</sequence>
<dbReference type="PANTHER" id="PTHR48048">
    <property type="entry name" value="GLYCOSYLTRANSFERASE"/>
    <property type="match status" value="1"/>
</dbReference>
<dbReference type="EnsemblPlants" id="LPERR05G19310.1">
    <property type="protein sequence ID" value="LPERR05G19310.1"/>
    <property type="gene ID" value="LPERR05G19310"/>
</dbReference>
<keyword evidence="3" id="KW-1185">Reference proteome</keyword>
<name>A0A0D9WIW1_9ORYZ</name>
<dbReference type="CDD" id="cd03784">
    <property type="entry name" value="GT1_Gtf-like"/>
    <property type="match status" value="1"/>
</dbReference>
<dbReference type="InterPro" id="IPR050481">
    <property type="entry name" value="UDP-glycosyltransf_plant"/>
</dbReference>
<dbReference type="PANTHER" id="PTHR48048:SF92">
    <property type="entry name" value="OS01G0869400 PROTEIN"/>
    <property type="match status" value="1"/>
</dbReference>
<evidence type="ECO:0000256" key="1">
    <source>
        <dbReference type="ARBA" id="ARBA00022679"/>
    </source>
</evidence>
<evidence type="ECO:0000313" key="3">
    <source>
        <dbReference type="Proteomes" id="UP000032180"/>
    </source>
</evidence>
<dbReference type="Pfam" id="PF00201">
    <property type="entry name" value="UDPGT"/>
    <property type="match status" value="1"/>
</dbReference>
<accession>A0A0D9WIW1</accession>
<organism evidence="2 3">
    <name type="scientific">Leersia perrieri</name>
    <dbReference type="NCBI Taxonomy" id="77586"/>
    <lineage>
        <taxon>Eukaryota</taxon>
        <taxon>Viridiplantae</taxon>
        <taxon>Streptophyta</taxon>
        <taxon>Embryophyta</taxon>
        <taxon>Tracheophyta</taxon>
        <taxon>Spermatophyta</taxon>
        <taxon>Magnoliopsida</taxon>
        <taxon>Liliopsida</taxon>
        <taxon>Poales</taxon>
        <taxon>Poaceae</taxon>
        <taxon>BOP clade</taxon>
        <taxon>Oryzoideae</taxon>
        <taxon>Oryzeae</taxon>
        <taxon>Oryzinae</taxon>
        <taxon>Leersia</taxon>
    </lineage>
</organism>
<evidence type="ECO:0008006" key="4">
    <source>
        <dbReference type="Google" id="ProtNLM"/>
    </source>
</evidence>
<keyword evidence="1" id="KW-0808">Transferase</keyword>
<reference evidence="2" key="3">
    <citation type="submission" date="2015-04" db="UniProtKB">
        <authorList>
            <consortium name="EnsemblPlants"/>
        </authorList>
    </citation>
    <scope>IDENTIFICATION</scope>
</reference>
<dbReference type="GO" id="GO:0035251">
    <property type="term" value="F:UDP-glucosyltransferase activity"/>
    <property type="evidence" value="ECO:0007669"/>
    <property type="project" value="InterPro"/>
</dbReference>
<dbReference type="HOGENOM" id="CLU_284321_0_0_1"/>